<evidence type="ECO:0000256" key="7">
    <source>
        <dbReference type="ARBA" id="ARBA00047943"/>
    </source>
</evidence>
<keyword evidence="11" id="KW-0489">Methyltransferase</keyword>
<keyword evidence="2" id="KW-0949">S-adenosyl-L-methionine</keyword>
<evidence type="ECO:0000313" key="12">
    <source>
        <dbReference type="Proteomes" id="UP000541810"/>
    </source>
</evidence>
<sequence length="414" mass="45543">MNKPAADAPARPTSSTGETPRSSDSASGDQPYNVEQEVVTRYAAGAEAVEAALCCPTSYDPKYLKILPQEIIEKDYGCGDPSEYVGEGEVALDLGSGGGKICYILSQKVGAEGKVIGVDMNDTMLALAEKYKDEMAEKIGHANVEFRKGRIQDLGLSWNKAQAYIDAHPITDMAGVASYEAECDRLRKEEPLVESDSVDVIVSNCVLNLVATEQKKQLFNEMYRVLRNGGRCVISDIVCDEDPTQKILDDGDLWSGCISGAFREDLFVKMFADAGFHGIEILKREEEPWQTIDGVEFRSMTIRAYKGKQGPCFERIQAVVYKGPWSQVRDDDGHVFNRGERIAVCDKTFKLLTRGESPYAGHLIPIEPLESIPLEGAEPFNCSRTVKRHPRETKGQDYDATTEASDCCGTDGCC</sequence>
<evidence type="ECO:0000256" key="4">
    <source>
        <dbReference type="ARBA" id="ARBA00034521"/>
    </source>
</evidence>
<dbReference type="InterPro" id="IPR025714">
    <property type="entry name" value="Methyltranfer_dom"/>
</dbReference>
<feature type="region of interest" description="Disordered" evidence="9">
    <location>
        <begin position="1"/>
        <end position="33"/>
    </location>
</feature>
<reference evidence="11 12" key="1">
    <citation type="submission" date="2020-08" db="EMBL/GenBank/DDBJ databases">
        <title>Genomic Encyclopedia of Type Strains, Phase IV (KMG-IV): sequencing the most valuable type-strain genomes for metagenomic binning, comparative biology and taxonomic classification.</title>
        <authorList>
            <person name="Goeker M."/>
        </authorList>
    </citation>
    <scope>NUCLEOTIDE SEQUENCE [LARGE SCALE GENOMIC DNA]</scope>
    <source>
        <strain evidence="11 12">DSM 103725</strain>
    </source>
</reference>
<dbReference type="EMBL" id="JACHGY010000001">
    <property type="protein sequence ID" value="MBB6431008.1"/>
    <property type="molecule type" value="Genomic_DNA"/>
</dbReference>
<evidence type="ECO:0000256" key="6">
    <source>
        <dbReference type="ARBA" id="ARBA00047941"/>
    </source>
</evidence>
<evidence type="ECO:0000256" key="9">
    <source>
        <dbReference type="SAM" id="MobiDB-lite"/>
    </source>
</evidence>
<dbReference type="InterPro" id="IPR026669">
    <property type="entry name" value="Arsenite_MeTrfase-like"/>
</dbReference>
<dbReference type="PANTHER" id="PTHR43675:SF8">
    <property type="entry name" value="ARSENITE METHYLTRANSFERASE"/>
    <property type="match status" value="1"/>
</dbReference>
<evidence type="ECO:0000259" key="10">
    <source>
        <dbReference type="Pfam" id="PF13847"/>
    </source>
</evidence>
<gene>
    <name evidence="11" type="ORF">HNQ40_002814</name>
</gene>
<dbReference type="Pfam" id="PF13847">
    <property type="entry name" value="Methyltransf_31"/>
    <property type="match status" value="2"/>
</dbReference>
<evidence type="ECO:0000256" key="2">
    <source>
        <dbReference type="ARBA" id="ARBA00022691"/>
    </source>
</evidence>
<feature type="domain" description="Methyltransferase" evidence="10">
    <location>
        <begin position="190"/>
        <end position="275"/>
    </location>
</feature>
<keyword evidence="1" id="KW-0808">Transferase</keyword>
<dbReference type="PANTHER" id="PTHR43675">
    <property type="entry name" value="ARSENITE METHYLTRANSFERASE"/>
    <property type="match status" value="1"/>
</dbReference>
<dbReference type="RefSeq" id="WP_184678505.1">
    <property type="nucleotide sequence ID" value="NZ_JACHGY010000001.1"/>
</dbReference>
<feature type="domain" description="Methyltransferase" evidence="10">
    <location>
        <begin position="88"/>
        <end position="157"/>
    </location>
</feature>
<dbReference type="GO" id="GO:0030791">
    <property type="term" value="F:arsenite methyltransferase activity"/>
    <property type="evidence" value="ECO:0007669"/>
    <property type="project" value="UniProtKB-EC"/>
</dbReference>
<dbReference type="InterPro" id="IPR029063">
    <property type="entry name" value="SAM-dependent_MTases_sf"/>
</dbReference>
<dbReference type="Proteomes" id="UP000541810">
    <property type="component" value="Unassembled WGS sequence"/>
</dbReference>
<comment type="catalytic activity">
    <reaction evidence="8">
        <text>arsenic triglutathione + 3 [thioredoxin]-dithiol + 3 S-adenosyl-L-methionine = trimethylarsine + 3 [thioredoxin]-disulfide + 3 glutathione + 3 S-adenosyl-L-homocysteine + 3 H(+)</text>
        <dbReference type="Rhea" id="RHEA:69432"/>
        <dbReference type="Rhea" id="RHEA-COMP:10698"/>
        <dbReference type="Rhea" id="RHEA-COMP:10700"/>
        <dbReference type="ChEBI" id="CHEBI:15378"/>
        <dbReference type="ChEBI" id="CHEBI:27130"/>
        <dbReference type="ChEBI" id="CHEBI:29950"/>
        <dbReference type="ChEBI" id="CHEBI:50058"/>
        <dbReference type="ChEBI" id="CHEBI:57856"/>
        <dbReference type="ChEBI" id="CHEBI:57925"/>
        <dbReference type="ChEBI" id="CHEBI:59789"/>
        <dbReference type="ChEBI" id="CHEBI:183640"/>
        <dbReference type="EC" id="2.1.1.137"/>
    </reaction>
</comment>
<evidence type="ECO:0000256" key="8">
    <source>
        <dbReference type="ARBA" id="ARBA00048428"/>
    </source>
</evidence>
<feature type="compositionally biased region" description="Polar residues" evidence="9">
    <location>
        <begin position="12"/>
        <end position="30"/>
    </location>
</feature>
<comment type="catalytic activity">
    <reaction evidence="7">
        <text>arsenic triglutathione + 2 [thioredoxin]-dithiol + 2 S-adenosyl-L-methionine + H2O = dimethylarsinous acid + 2 [thioredoxin]-disulfide + 3 glutathione + 2 S-adenosyl-L-homocysteine + 2 H(+)</text>
        <dbReference type="Rhea" id="RHEA:69464"/>
        <dbReference type="Rhea" id="RHEA-COMP:10698"/>
        <dbReference type="Rhea" id="RHEA-COMP:10700"/>
        <dbReference type="ChEBI" id="CHEBI:15377"/>
        <dbReference type="ChEBI" id="CHEBI:15378"/>
        <dbReference type="ChEBI" id="CHEBI:23808"/>
        <dbReference type="ChEBI" id="CHEBI:29950"/>
        <dbReference type="ChEBI" id="CHEBI:50058"/>
        <dbReference type="ChEBI" id="CHEBI:57856"/>
        <dbReference type="ChEBI" id="CHEBI:57925"/>
        <dbReference type="ChEBI" id="CHEBI:59789"/>
        <dbReference type="ChEBI" id="CHEBI:183640"/>
        <dbReference type="EC" id="2.1.1.137"/>
    </reaction>
</comment>
<dbReference type="CDD" id="cd02440">
    <property type="entry name" value="AdoMet_MTases"/>
    <property type="match status" value="1"/>
</dbReference>
<keyword evidence="12" id="KW-1185">Reference proteome</keyword>
<evidence type="ECO:0000313" key="11">
    <source>
        <dbReference type="EMBL" id="MBB6431008.1"/>
    </source>
</evidence>
<keyword evidence="11" id="KW-0830">Ubiquinone</keyword>
<dbReference type="AlphaFoldDB" id="A0A7X0H8D6"/>
<proteinExistence type="inferred from homology"/>
<dbReference type="Gene3D" id="3.40.50.150">
    <property type="entry name" value="Vaccinia Virus protein VP39"/>
    <property type="match status" value="2"/>
</dbReference>
<accession>A0A7X0H8D6</accession>
<dbReference type="GO" id="GO:0032259">
    <property type="term" value="P:methylation"/>
    <property type="evidence" value="ECO:0007669"/>
    <property type="project" value="UniProtKB-KW"/>
</dbReference>
<name>A0A7X0H8D6_9BACT</name>
<comment type="catalytic activity">
    <reaction evidence="6">
        <text>arsenic triglutathione + [thioredoxin]-dithiol + S-adenosyl-L-methionine + 2 H2O = methylarsonous acid + [thioredoxin]-disulfide + 3 glutathione + S-adenosyl-L-homocysteine + H(+)</text>
        <dbReference type="Rhea" id="RHEA:69460"/>
        <dbReference type="Rhea" id="RHEA-COMP:10698"/>
        <dbReference type="Rhea" id="RHEA-COMP:10700"/>
        <dbReference type="ChEBI" id="CHEBI:15377"/>
        <dbReference type="ChEBI" id="CHEBI:15378"/>
        <dbReference type="ChEBI" id="CHEBI:17826"/>
        <dbReference type="ChEBI" id="CHEBI:29950"/>
        <dbReference type="ChEBI" id="CHEBI:50058"/>
        <dbReference type="ChEBI" id="CHEBI:57856"/>
        <dbReference type="ChEBI" id="CHEBI:57925"/>
        <dbReference type="ChEBI" id="CHEBI:59789"/>
        <dbReference type="ChEBI" id="CHEBI:183640"/>
        <dbReference type="EC" id="2.1.1.137"/>
    </reaction>
</comment>
<evidence type="ECO:0000256" key="1">
    <source>
        <dbReference type="ARBA" id="ARBA00022679"/>
    </source>
</evidence>
<dbReference type="EC" id="2.1.1.137" evidence="4"/>
<comment type="caution">
    <text evidence="11">The sequence shown here is derived from an EMBL/GenBank/DDBJ whole genome shotgun (WGS) entry which is preliminary data.</text>
</comment>
<comment type="similarity">
    <text evidence="3">Belongs to the methyltransferase superfamily. Arsenite methyltransferase family.</text>
</comment>
<protein>
    <recommendedName>
        <fullName evidence="5">Arsenite methyltransferase</fullName>
        <ecNumber evidence="4">2.1.1.137</ecNumber>
    </recommendedName>
</protein>
<evidence type="ECO:0000256" key="3">
    <source>
        <dbReference type="ARBA" id="ARBA00034487"/>
    </source>
</evidence>
<organism evidence="11 12">
    <name type="scientific">Algisphaera agarilytica</name>
    <dbReference type="NCBI Taxonomy" id="1385975"/>
    <lineage>
        <taxon>Bacteria</taxon>
        <taxon>Pseudomonadati</taxon>
        <taxon>Planctomycetota</taxon>
        <taxon>Phycisphaerae</taxon>
        <taxon>Phycisphaerales</taxon>
        <taxon>Phycisphaeraceae</taxon>
        <taxon>Algisphaera</taxon>
    </lineage>
</organism>
<evidence type="ECO:0000256" key="5">
    <source>
        <dbReference type="ARBA" id="ARBA00034545"/>
    </source>
</evidence>
<dbReference type="SUPFAM" id="SSF53335">
    <property type="entry name" value="S-adenosyl-L-methionine-dependent methyltransferases"/>
    <property type="match status" value="1"/>
</dbReference>